<keyword evidence="5" id="KW-1185">Reference proteome</keyword>
<proteinExistence type="predicted"/>
<evidence type="ECO:0000313" key="4">
    <source>
        <dbReference type="EMBL" id="MET3593182.1"/>
    </source>
</evidence>
<organism evidence="4 5">
    <name type="scientific">Mesorhizobium shonense</name>
    <dbReference type="NCBI Taxonomy" id="1209948"/>
    <lineage>
        <taxon>Bacteria</taxon>
        <taxon>Pseudomonadati</taxon>
        <taxon>Pseudomonadota</taxon>
        <taxon>Alphaproteobacteria</taxon>
        <taxon>Hyphomicrobiales</taxon>
        <taxon>Phyllobacteriaceae</taxon>
        <taxon>Mesorhizobium</taxon>
    </lineage>
</organism>
<dbReference type="SUPFAM" id="SSF81342">
    <property type="entry name" value="Transmembrane di-heme cytochromes"/>
    <property type="match status" value="1"/>
</dbReference>
<evidence type="ECO:0000256" key="2">
    <source>
        <dbReference type="SAM" id="Phobius"/>
    </source>
</evidence>
<dbReference type="Gene3D" id="1.20.810.10">
    <property type="entry name" value="Cytochrome Bc1 Complex, Chain C"/>
    <property type="match status" value="1"/>
</dbReference>
<keyword evidence="2" id="KW-0472">Membrane</keyword>
<comment type="caution">
    <text evidence="4">The sequence shown here is derived from an EMBL/GenBank/DDBJ whole genome shotgun (WGS) entry which is preliminary data.</text>
</comment>
<dbReference type="InterPro" id="IPR005797">
    <property type="entry name" value="Cyt_b/b6_N"/>
</dbReference>
<keyword evidence="2" id="KW-1133">Transmembrane helix</keyword>
<name>A0ABV2HSQ1_9HYPH</name>
<feature type="domain" description="Cytochrome b/b6 N-terminal region profile" evidence="3">
    <location>
        <begin position="8"/>
        <end position="47"/>
    </location>
</feature>
<keyword evidence="2" id="KW-0812">Transmembrane</keyword>
<dbReference type="Pfam" id="PF00033">
    <property type="entry name" value="Cytochrome_B"/>
    <property type="match status" value="1"/>
</dbReference>
<evidence type="ECO:0000259" key="3">
    <source>
        <dbReference type="Pfam" id="PF00033"/>
    </source>
</evidence>
<evidence type="ECO:0000256" key="1">
    <source>
        <dbReference type="ARBA" id="ARBA00011649"/>
    </source>
</evidence>
<comment type="subunit">
    <text evidence="1">The main subunits of complex b-c1 are: cytochrome b, cytochrome c1 and the Rieske protein.</text>
</comment>
<protein>
    <submittedName>
        <fullName evidence="4">Quinol-cytochrome oxidoreductase complex cytochrome b subunit</fullName>
    </submittedName>
</protein>
<dbReference type="EMBL" id="JBEPLM010000004">
    <property type="protein sequence ID" value="MET3593182.1"/>
    <property type="molecule type" value="Genomic_DNA"/>
</dbReference>
<dbReference type="PANTHER" id="PTHR19271">
    <property type="entry name" value="CYTOCHROME B"/>
    <property type="match status" value="1"/>
</dbReference>
<evidence type="ECO:0000313" key="5">
    <source>
        <dbReference type="Proteomes" id="UP001549036"/>
    </source>
</evidence>
<sequence length="81" mass="9065">MHDSFIVYPVPRNLNFAYTFGGILTMMLGLQIATGIVLAMHYAADTNLERTGRKQTVIIEGQRFQTSDHLGMQPVIAVRLN</sequence>
<dbReference type="PANTHER" id="PTHR19271:SF16">
    <property type="entry name" value="CYTOCHROME B"/>
    <property type="match status" value="1"/>
</dbReference>
<gene>
    <name evidence="4" type="ORF">ABID26_002579</name>
</gene>
<dbReference type="InterPro" id="IPR016174">
    <property type="entry name" value="Di-haem_cyt_TM"/>
</dbReference>
<dbReference type="InterPro" id="IPR027387">
    <property type="entry name" value="Cytb/b6-like_sf"/>
</dbReference>
<feature type="transmembrane region" description="Helical" evidence="2">
    <location>
        <begin position="20"/>
        <end position="44"/>
    </location>
</feature>
<dbReference type="Proteomes" id="UP001549036">
    <property type="component" value="Unassembled WGS sequence"/>
</dbReference>
<reference evidence="4 5" key="1">
    <citation type="submission" date="2024-06" db="EMBL/GenBank/DDBJ databases">
        <title>Genomic Encyclopedia of Type Strains, Phase IV (KMG-IV): sequencing the most valuable type-strain genomes for metagenomic binning, comparative biology and taxonomic classification.</title>
        <authorList>
            <person name="Goeker M."/>
        </authorList>
    </citation>
    <scope>NUCLEOTIDE SEQUENCE [LARGE SCALE GENOMIC DNA]</scope>
    <source>
        <strain evidence="4 5">DSM 29846</strain>
    </source>
</reference>
<accession>A0ABV2HSQ1</accession>